<sequence>MVDSGIDTQPQNKSADVELRLNNDDAILGTSVEEVSHIGQIEQAGQNSASMEVEGDEPYVGQEFESEAAAHAFYNAYALRVGFRTRVNDLSRSRVDGSVIARTLVCNKEGYRVADKRDRKSIRPRPPTRVGCKAMISMKKLSNGNWVVAKFVKEHAHSLTPGKTQNGLNDESSDEQMKIKELTQQLLVERKRSASYRKIIDLLFSHIDDHTQHLSQKILRVNDILKDMASSEGKGRQNLR</sequence>
<evidence type="ECO:0000313" key="3">
    <source>
        <dbReference type="Proteomes" id="UP001457282"/>
    </source>
</evidence>
<dbReference type="Pfam" id="PF03101">
    <property type="entry name" value="FAR1"/>
    <property type="match status" value="1"/>
</dbReference>
<name>A0AAW1W5T7_RUBAR</name>
<dbReference type="AlphaFoldDB" id="A0AAW1W5T7"/>
<reference evidence="2 3" key="1">
    <citation type="journal article" date="2023" name="G3 (Bethesda)">
        <title>A chromosome-length genome assembly and annotation of blackberry (Rubus argutus, cv. 'Hillquist').</title>
        <authorList>
            <person name="Bruna T."/>
            <person name="Aryal R."/>
            <person name="Dudchenko O."/>
            <person name="Sargent D.J."/>
            <person name="Mead D."/>
            <person name="Buti M."/>
            <person name="Cavallini A."/>
            <person name="Hytonen T."/>
            <person name="Andres J."/>
            <person name="Pham M."/>
            <person name="Weisz D."/>
            <person name="Mascagni F."/>
            <person name="Usai G."/>
            <person name="Natali L."/>
            <person name="Bassil N."/>
            <person name="Fernandez G.E."/>
            <person name="Lomsadze A."/>
            <person name="Armour M."/>
            <person name="Olukolu B."/>
            <person name="Poorten T."/>
            <person name="Britton C."/>
            <person name="Davik J."/>
            <person name="Ashrafi H."/>
            <person name="Aiden E.L."/>
            <person name="Borodovsky M."/>
            <person name="Worthington M."/>
        </authorList>
    </citation>
    <scope>NUCLEOTIDE SEQUENCE [LARGE SCALE GENOMIC DNA]</scope>
    <source>
        <strain evidence="2">PI 553951</strain>
    </source>
</reference>
<dbReference type="PANTHER" id="PTHR46328">
    <property type="entry name" value="FAR-RED IMPAIRED RESPONSIVE (FAR1) FAMILY PROTEIN-RELATED"/>
    <property type="match status" value="1"/>
</dbReference>
<feature type="domain" description="FAR1" evidence="1">
    <location>
        <begin position="73"/>
        <end position="160"/>
    </location>
</feature>
<proteinExistence type="predicted"/>
<evidence type="ECO:0000259" key="1">
    <source>
        <dbReference type="Pfam" id="PF03101"/>
    </source>
</evidence>
<protein>
    <recommendedName>
        <fullName evidence="1">FAR1 domain-containing protein</fullName>
    </recommendedName>
</protein>
<gene>
    <name evidence="2" type="ORF">M0R45_027823</name>
</gene>
<accession>A0AAW1W5T7</accession>
<comment type="caution">
    <text evidence="2">The sequence shown here is derived from an EMBL/GenBank/DDBJ whole genome shotgun (WGS) entry which is preliminary data.</text>
</comment>
<dbReference type="EMBL" id="JBEDUW010000006">
    <property type="protein sequence ID" value="KAK9919213.1"/>
    <property type="molecule type" value="Genomic_DNA"/>
</dbReference>
<evidence type="ECO:0000313" key="2">
    <source>
        <dbReference type="EMBL" id="KAK9919213.1"/>
    </source>
</evidence>
<organism evidence="2 3">
    <name type="scientific">Rubus argutus</name>
    <name type="common">Southern blackberry</name>
    <dbReference type="NCBI Taxonomy" id="59490"/>
    <lineage>
        <taxon>Eukaryota</taxon>
        <taxon>Viridiplantae</taxon>
        <taxon>Streptophyta</taxon>
        <taxon>Embryophyta</taxon>
        <taxon>Tracheophyta</taxon>
        <taxon>Spermatophyta</taxon>
        <taxon>Magnoliopsida</taxon>
        <taxon>eudicotyledons</taxon>
        <taxon>Gunneridae</taxon>
        <taxon>Pentapetalae</taxon>
        <taxon>rosids</taxon>
        <taxon>fabids</taxon>
        <taxon>Rosales</taxon>
        <taxon>Rosaceae</taxon>
        <taxon>Rosoideae</taxon>
        <taxon>Rosoideae incertae sedis</taxon>
        <taxon>Rubus</taxon>
    </lineage>
</organism>
<dbReference type="Proteomes" id="UP001457282">
    <property type="component" value="Unassembled WGS sequence"/>
</dbReference>
<dbReference type="InterPro" id="IPR004330">
    <property type="entry name" value="FAR1_DNA_bnd_dom"/>
</dbReference>
<keyword evidence="3" id="KW-1185">Reference proteome</keyword>
<dbReference type="PANTHER" id="PTHR46328:SF10">
    <property type="entry name" value="PROTEIN FAR1-RELATED SEQUENCE 12-LIKE ISOFORM X1"/>
    <property type="match status" value="1"/>
</dbReference>